<evidence type="ECO:0000256" key="4">
    <source>
        <dbReference type="ARBA" id="ARBA00022928"/>
    </source>
</evidence>
<dbReference type="PANTHER" id="PTHR12258:SF5">
    <property type="entry name" value="BCDNA.GH02250-RELATED"/>
    <property type="match status" value="1"/>
</dbReference>
<dbReference type="GO" id="GO:0101006">
    <property type="term" value="F:protein histidine phosphatase activity"/>
    <property type="evidence" value="ECO:0007669"/>
    <property type="project" value="TreeGrafter"/>
</dbReference>
<dbReference type="InterPro" id="IPR007702">
    <property type="entry name" value="Janus"/>
</dbReference>
<dbReference type="PANTHER" id="PTHR12258">
    <property type="entry name" value="JANUS-A/JANUS-B"/>
    <property type="match status" value="1"/>
</dbReference>
<dbReference type="GO" id="GO:0007548">
    <property type="term" value="P:sex differentiation"/>
    <property type="evidence" value="ECO:0007669"/>
    <property type="project" value="UniProtKB-KW"/>
</dbReference>
<sequence length="83" mass="9223">MSTIALRPFYSTDIFEDVEKKVHGTGVDVWCVGGGRILHTSQDKKLAVFGYSQGYGKADHTISVDLLKKVYPDYTITCSDEGY</sequence>
<comment type="caution">
    <text evidence="5">The sequence shown here is derived from an EMBL/GenBank/DDBJ whole genome shotgun (WGS) entry which is preliminary data.</text>
</comment>
<gene>
    <name evidence="5" type="ORF">CLODIP_2_CD13577</name>
</gene>
<dbReference type="InterPro" id="IPR038596">
    <property type="entry name" value="Janus_sf"/>
</dbReference>
<dbReference type="Pfam" id="PF05005">
    <property type="entry name" value="Ocnus"/>
    <property type="match status" value="1"/>
</dbReference>
<dbReference type="GO" id="GO:0005829">
    <property type="term" value="C:cytosol"/>
    <property type="evidence" value="ECO:0007669"/>
    <property type="project" value="TreeGrafter"/>
</dbReference>
<dbReference type="OrthoDB" id="10249612at2759"/>
<proteinExistence type="inferred from homology"/>
<name>A0A8S1D166_9INSE</name>
<reference evidence="5 6" key="1">
    <citation type="submission" date="2020-04" db="EMBL/GenBank/DDBJ databases">
        <authorList>
            <person name="Alioto T."/>
            <person name="Alioto T."/>
            <person name="Gomez Garrido J."/>
        </authorList>
    </citation>
    <scope>NUCLEOTIDE SEQUENCE [LARGE SCALE GENOMIC DNA]</scope>
</reference>
<organism evidence="5 6">
    <name type="scientific">Cloeon dipterum</name>
    <dbReference type="NCBI Taxonomy" id="197152"/>
    <lineage>
        <taxon>Eukaryota</taxon>
        <taxon>Metazoa</taxon>
        <taxon>Ecdysozoa</taxon>
        <taxon>Arthropoda</taxon>
        <taxon>Hexapoda</taxon>
        <taxon>Insecta</taxon>
        <taxon>Pterygota</taxon>
        <taxon>Palaeoptera</taxon>
        <taxon>Ephemeroptera</taxon>
        <taxon>Pisciforma</taxon>
        <taxon>Baetidae</taxon>
        <taxon>Cloeon</taxon>
    </lineage>
</organism>
<keyword evidence="3" id="KW-0221">Differentiation</keyword>
<evidence type="ECO:0000256" key="3">
    <source>
        <dbReference type="ARBA" id="ARBA00022782"/>
    </source>
</evidence>
<dbReference type="AlphaFoldDB" id="A0A8S1D166"/>
<evidence type="ECO:0000313" key="6">
    <source>
        <dbReference type="Proteomes" id="UP000494165"/>
    </source>
</evidence>
<dbReference type="Proteomes" id="UP000494165">
    <property type="component" value="Unassembled WGS sequence"/>
</dbReference>
<comment type="function">
    <text evidence="1">JanA and janB regulate somatic sex differentiation.</text>
</comment>
<dbReference type="EMBL" id="CADEPI010000062">
    <property type="protein sequence ID" value="CAB3371493.1"/>
    <property type="molecule type" value="Genomic_DNA"/>
</dbReference>
<comment type="similarity">
    <text evidence="2">Belongs to the janus family.</text>
</comment>
<evidence type="ECO:0008006" key="7">
    <source>
        <dbReference type="Google" id="ProtNLM"/>
    </source>
</evidence>
<evidence type="ECO:0000313" key="5">
    <source>
        <dbReference type="EMBL" id="CAB3371493.1"/>
    </source>
</evidence>
<evidence type="ECO:0000256" key="2">
    <source>
        <dbReference type="ARBA" id="ARBA00010971"/>
    </source>
</evidence>
<accession>A0A8S1D166</accession>
<dbReference type="SUPFAM" id="SSF143724">
    <property type="entry name" value="PHP14-like"/>
    <property type="match status" value="1"/>
</dbReference>
<dbReference type="GO" id="GO:0030154">
    <property type="term" value="P:cell differentiation"/>
    <property type="evidence" value="ECO:0007669"/>
    <property type="project" value="UniProtKB-KW"/>
</dbReference>
<keyword evidence="4" id="KW-0726">Sexual differentiation</keyword>
<protein>
    <recommendedName>
        <fullName evidence="7">14 kDa phosphohistidine phosphatase</fullName>
    </recommendedName>
</protein>
<keyword evidence="6" id="KW-1185">Reference proteome</keyword>
<evidence type="ECO:0000256" key="1">
    <source>
        <dbReference type="ARBA" id="ARBA00002508"/>
    </source>
</evidence>
<dbReference type="Gene3D" id="3.50.20.20">
    <property type="entry name" value="Janus/Ocnus"/>
    <property type="match status" value="1"/>
</dbReference>